<feature type="compositionally biased region" description="Acidic residues" evidence="1">
    <location>
        <begin position="13"/>
        <end position="22"/>
    </location>
</feature>
<dbReference type="EMBL" id="KB007811">
    <property type="protein sequence ID" value="ELR24641.1"/>
    <property type="molecule type" value="Genomic_DNA"/>
</dbReference>
<protein>
    <submittedName>
        <fullName evidence="2">Uncharacterized protein</fullName>
    </submittedName>
</protein>
<name>L8HJU4_ACACF</name>
<accession>L8HJU4</accession>
<dbReference type="GeneID" id="14925663"/>
<dbReference type="VEuPathDB" id="AmoebaDB:ACA1_172260"/>
<gene>
    <name evidence="2" type="ORF">ACA1_172260</name>
</gene>
<keyword evidence="3" id="KW-1185">Reference proteome</keyword>
<dbReference type="KEGG" id="acan:ACA1_172260"/>
<feature type="region of interest" description="Disordered" evidence="1">
    <location>
        <begin position="1"/>
        <end position="23"/>
    </location>
</feature>
<evidence type="ECO:0000256" key="1">
    <source>
        <dbReference type="SAM" id="MobiDB-lite"/>
    </source>
</evidence>
<dbReference type="Proteomes" id="UP000011083">
    <property type="component" value="Unassembled WGS sequence"/>
</dbReference>
<proteinExistence type="predicted"/>
<organism evidence="2 3">
    <name type="scientific">Acanthamoeba castellanii (strain ATCC 30010 / Neff)</name>
    <dbReference type="NCBI Taxonomy" id="1257118"/>
    <lineage>
        <taxon>Eukaryota</taxon>
        <taxon>Amoebozoa</taxon>
        <taxon>Discosea</taxon>
        <taxon>Longamoebia</taxon>
        <taxon>Centramoebida</taxon>
        <taxon>Acanthamoebidae</taxon>
        <taxon>Acanthamoeba</taxon>
    </lineage>
</organism>
<evidence type="ECO:0000313" key="2">
    <source>
        <dbReference type="EMBL" id="ELR24641.1"/>
    </source>
</evidence>
<dbReference type="RefSeq" id="XP_004356541.1">
    <property type="nucleotide sequence ID" value="XM_004356488.1"/>
</dbReference>
<dbReference type="AlphaFoldDB" id="L8HJU4"/>
<sequence length="165" mass="18065">MAPQPRPLPGLADESEAEEEQNEYAPLYSFEGQPLIMAKKTAPGYPAVMTNEKDGALVVKISLFGLSVTVQRNGQLIYVRLREAAEVKNALFTLPLLHPMPTSNGKRSKKAQSGERAVLLVAVPQGFDQSKTKFEEGQTLLIITMVRPALSTRLLTVTTTKTDLL</sequence>
<reference evidence="2 3" key="1">
    <citation type="journal article" date="2013" name="Genome Biol.">
        <title>Genome of Acanthamoeba castellanii highlights extensive lateral gene transfer and early evolution of tyrosine kinase signaling.</title>
        <authorList>
            <person name="Clarke M."/>
            <person name="Lohan A.J."/>
            <person name="Liu B."/>
            <person name="Lagkouvardos I."/>
            <person name="Roy S."/>
            <person name="Zafar N."/>
            <person name="Bertelli C."/>
            <person name="Schilde C."/>
            <person name="Kianianmomeni A."/>
            <person name="Burglin T.R."/>
            <person name="Frech C."/>
            <person name="Turcotte B."/>
            <person name="Kopec K.O."/>
            <person name="Synnott J.M."/>
            <person name="Choo C."/>
            <person name="Paponov I."/>
            <person name="Finkler A."/>
            <person name="Soon Heng Tan C."/>
            <person name="Hutchins A.P."/>
            <person name="Weinmeier T."/>
            <person name="Rattei T."/>
            <person name="Chu J.S."/>
            <person name="Gimenez G."/>
            <person name="Irimia M."/>
            <person name="Rigden D.J."/>
            <person name="Fitzpatrick D.A."/>
            <person name="Lorenzo-Morales J."/>
            <person name="Bateman A."/>
            <person name="Chiu C.H."/>
            <person name="Tang P."/>
            <person name="Hegemann P."/>
            <person name="Fromm H."/>
            <person name="Raoult D."/>
            <person name="Greub G."/>
            <person name="Miranda-Saavedra D."/>
            <person name="Chen N."/>
            <person name="Nash P."/>
            <person name="Ginger M.L."/>
            <person name="Horn M."/>
            <person name="Schaap P."/>
            <person name="Caler L."/>
            <person name="Loftus B."/>
        </authorList>
    </citation>
    <scope>NUCLEOTIDE SEQUENCE [LARGE SCALE GENOMIC DNA]</scope>
    <source>
        <strain evidence="2 3">Neff</strain>
    </source>
</reference>
<evidence type="ECO:0000313" key="3">
    <source>
        <dbReference type="Proteomes" id="UP000011083"/>
    </source>
</evidence>